<dbReference type="AlphaFoldDB" id="A0A8T7M9V0"/>
<dbReference type="InterPro" id="IPR047691">
    <property type="entry name" value="PelF-like"/>
</dbReference>
<evidence type="ECO:0000313" key="7">
    <source>
        <dbReference type="Proteomes" id="UP001431572"/>
    </source>
</evidence>
<reference evidence="5" key="2">
    <citation type="journal article" date="2024" name="Nature">
        <title>Anoxygenic phototroph of the Chloroflexota uses a type I reaction centre.</title>
        <authorList>
            <person name="Tsuji J.M."/>
            <person name="Shaw N.A."/>
            <person name="Nagashima S."/>
            <person name="Venkiteswaran J.J."/>
            <person name="Schiff S.L."/>
            <person name="Watanabe T."/>
            <person name="Fukui M."/>
            <person name="Hanada S."/>
            <person name="Tank M."/>
            <person name="Neufeld J.D."/>
        </authorList>
    </citation>
    <scope>NUCLEOTIDE SEQUENCE</scope>
    <source>
        <strain evidence="5">L227-S17</strain>
    </source>
</reference>
<evidence type="ECO:0000259" key="3">
    <source>
        <dbReference type="Pfam" id="PF11997"/>
    </source>
</evidence>
<feature type="transmembrane region" description="Helical" evidence="1">
    <location>
        <begin position="1039"/>
        <end position="1065"/>
    </location>
</feature>
<organism evidence="4 6">
    <name type="scientific">Candidatus Chlorohelix allophototropha</name>
    <dbReference type="NCBI Taxonomy" id="3003348"/>
    <lineage>
        <taxon>Bacteria</taxon>
        <taxon>Bacillati</taxon>
        <taxon>Chloroflexota</taxon>
        <taxon>Chloroflexia</taxon>
        <taxon>Candidatus Chloroheliales</taxon>
        <taxon>Candidatus Chloroheliaceae</taxon>
        <taxon>Candidatus Chlorohelix</taxon>
    </lineage>
</organism>
<evidence type="ECO:0000313" key="4">
    <source>
        <dbReference type="EMBL" id="NWJ48905.1"/>
    </source>
</evidence>
<evidence type="ECO:0000313" key="5">
    <source>
        <dbReference type="EMBL" id="WJW68836.1"/>
    </source>
</evidence>
<dbReference type="Proteomes" id="UP000521676">
    <property type="component" value="Unassembled WGS sequence"/>
</dbReference>
<dbReference type="Pfam" id="PF00534">
    <property type="entry name" value="Glycos_transf_1"/>
    <property type="match status" value="1"/>
</dbReference>
<keyword evidence="1" id="KW-0472">Membrane</keyword>
<dbReference type="NCBIfam" id="NF038011">
    <property type="entry name" value="PelF"/>
    <property type="match status" value="1"/>
</dbReference>
<feature type="transmembrane region" description="Helical" evidence="1">
    <location>
        <begin position="736"/>
        <end position="754"/>
    </location>
</feature>
<dbReference type="SUPFAM" id="SSF53756">
    <property type="entry name" value="UDP-Glycosyltransferase/glycogen phosphorylase"/>
    <property type="match status" value="1"/>
</dbReference>
<dbReference type="Pfam" id="PF11997">
    <property type="entry name" value="DUF3492"/>
    <property type="match status" value="1"/>
</dbReference>
<accession>A0A8T7M9V0</accession>
<feature type="transmembrane region" description="Helical" evidence="1">
    <location>
        <begin position="932"/>
        <end position="953"/>
    </location>
</feature>
<dbReference type="PANTHER" id="PTHR12526">
    <property type="entry name" value="GLYCOSYLTRANSFERASE"/>
    <property type="match status" value="1"/>
</dbReference>
<keyword evidence="1" id="KW-0812">Transmembrane</keyword>
<dbReference type="InterPro" id="IPR022622">
    <property type="entry name" value="DUF3492"/>
</dbReference>
<feature type="transmembrane region" description="Helical" evidence="1">
    <location>
        <begin position="973"/>
        <end position="996"/>
    </location>
</feature>
<name>A0A8T7M9V0_9CHLR</name>
<reference evidence="4 6" key="1">
    <citation type="submission" date="2020-06" db="EMBL/GenBank/DDBJ databases">
        <title>Anoxygenic phototrophic Chloroflexota member uses a Type I reaction center.</title>
        <authorList>
            <person name="Tsuji J.M."/>
            <person name="Shaw N.A."/>
            <person name="Nagashima S."/>
            <person name="Venkiteswaran J."/>
            <person name="Schiff S.L."/>
            <person name="Hanada S."/>
            <person name="Tank M."/>
            <person name="Neufeld J.D."/>
        </authorList>
    </citation>
    <scope>NUCLEOTIDE SEQUENCE [LARGE SCALE GENOMIC DNA]</scope>
    <source>
        <strain evidence="4">L227-S17</strain>
    </source>
</reference>
<dbReference type="GO" id="GO:0016757">
    <property type="term" value="F:glycosyltransferase activity"/>
    <property type="evidence" value="ECO:0007669"/>
    <property type="project" value="InterPro"/>
</dbReference>
<keyword evidence="1" id="KW-1133">Transmembrane helix</keyword>
<proteinExistence type="predicted"/>
<feature type="transmembrane region" description="Helical" evidence="1">
    <location>
        <begin position="864"/>
        <end position="886"/>
    </location>
</feature>
<sequence length="1166" mass="129149">MNQLIPAEEEIVPAVSETSEALKVMLVTEGTYPFHWGGVSTWCHLLIRDLPEVNFTVFSIAADPHLTPQITLLDNVVDFRPIPLWGIREATELNQNLGMLELLKKKQHTSEEIIAEKFVPIFSSFIRDLFLSDSEPERLGEYLHKMYRFYLEHNFDTVMRSKAVWDSFVDTVQQSFPQSAANYGYPNAEFALEDITTALQWLYHWFFPLANPLPKVDVTHTSMAGISTMIGIVAKLEYGTAFLLSEHGIYLRERYLEEAQSSGSLFLKLFKLRFARRMTDLSYAASDQVSPCCDYNQRWELQSGAVKDRLRTIYYGADDQKFYAAGKPIGEPPVVVWVGRINPLKDVMTLLKAAALVHESRPDIKFQLYGSPPLEDIPYYEECKALQSSLGLEEAVIFKGYASNTAEAYNEGDVVVLSSISEGFPFATLEAMLCGKPIVATSVGGIPEQIAGCGFVVEPRNPKEMADAILKLMNDKELCAQLGVAAREKALQEFSVRQSREAYMTSYYRITNRTMPEALFAAGVETKVLNSALPIDVALTDAFMFMPSGGESGLLVNLNDGSRQPSYAFHEYEQEEFAAPSAFNGHSGVSQLIITGSSYLSQANNSYSEADIIAQADEEILFENVAIISDTTQEIVAEPERVEVTVEMVRVMADEVMRHCPQPLDFLEVTAIIESFGTTDDIARHQYGAPDTFALAKAVLAIIREEHPPMVGVTRKDRPAPLSSLRLKIMQYSSGPIALLPGLLIIGIIQFYAISGQFASDQIMALSLGISAGLLLTNGFLQAIMRRTSICLSLNNSRSAGKYLARSLRLAAFSVIGLAITAMLLASWFNIYTFEDRLLFCLAYTAFSIIWLAGGSLSLLKAQVWLGIALASGLGLAIASNLLTGLFLREHLIVSTVVGFVATLGIIFYTVRGRFAKIRKNVKRERAALPSNSYMLYEAAPYFTYGMFYVAFITAPHFLGWLGKVSGDQSRSWAIASLELGLTLALPPLVLVGGFAERAVRLFWEEAKVAQANTSGLAVDQFGRRLLVFYRHERRRYSIALFLVSVVFAIPIWLLIHFDIFSAWIGVNTDAVVIFFIAGLVAYYWLGQGLFNCMFGLTLARPTVAVRAVVVGMIVMLVLGIPLALNVDFKYCLAAFIAGSLAFVIASSRLTQKVLASADYYYFAAA</sequence>
<gene>
    <name evidence="4" type="primary">pelF</name>
    <name evidence="4" type="ORF">HXX08_23845</name>
    <name evidence="5" type="ORF">OZ401_004455</name>
</gene>
<dbReference type="EMBL" id="CP128400">
    <property type="protein sequence ID" value="WJW68836.1"/>
    <property type="molecule type" value="Genomic_DNA"/>
</dbReference>
<evidence type="ECO:0000259" key="2">
    <source>
        <dbReference type="Pfam" id="PF00534"/>
    </source>
</evidence>
<dbReference type="EMBL" id="JACATZ010000003">
    <property type="protein sequence ID" value="NWJ48905.1"/>
    <property type="molecule type" value="Genomic_DNA"/>
</dbReference>
<dbReference type="RefSeq" id="WP_341470740.1">
    <property type="nucleotide sequence ID" value="NZ_CP128400.1"/>
</dbReference>
<feature type="transmembrane region" description="Helical" evidence="1">
    <location>
        <begin position="807"/>
        <end position="831"/>
    </location>
</feature>
<feature type="transmembrane region" description="Helical" evidence="1">
    <location>
        <begin position="837"/>
        <end position="857"/>
    </location>
</feature>
<feature type="transmembrane region" description="Helical" evidence="1">
    <location>
        <begin position="1071"/>
        <end position="1092"/>
    </location>
</feature>
<protein>
    <submittedName>
        <fullName evidence="4">GT4 family glycosyltransferase PelF</fullName>
    </submittedName>
</protein>
<feature type="transmembrane region" description="Helical" evidence="1">
    <location>
        <begin position="1104"/>
        <end position="1125"/>
    </location>
</feature>
<evidence type="ECO:0000313" key="6">
    <source>
        <dbReference type="Proteomes" id="UP000521676"/>
    </source>
</evidence>
<dbReference type="Gene3D" id="3.40.50.2000">
    <property type="entry name" value="Glycogen Phosphorylase B"/>
    <property type="match status" value="2"/>
</dbReference>
<dbReference type="PANTHER" id="PTHR12526:SF630">
    <property type="entry name" value="GLYCOSYLTRANSFERASE"/>
    <property type="match status" value="1"/>
</dbReference>
<keyword evidence="7" id="KW-1185">Reference proteome</keyword>
<feature type="transmembrane region" description="Helical" evidence="1">
    <location>
        <begin position="1131"/>
        <end position="1150"/>
    </location>
</feature>
<dbReference type="Proteomes" id="UP001431572">
    <property type="component" value="Chromosome 2"/>
</dbReference>
<evidence type="ECO:0000256" key="1">
    <source>
        <dbReference type="SAM" id="Phobius"/>
    </source>
</evidence>
<feature type="domain" description="Glycosyl transferase family 1" evidence="2">
    <location>
        <begin position="330"/>
        <end position="488"/>
    </location>
</feature>
<dbReference type="InterPro" id="IPR001296">
    <property type="entry name" value="Glyco_trans_1"/>
</dbReference>
<feature type="transmembrane region" description="Helical" evidence="1">
    <location>
        <begin position="892"/>
        <end position="911"/>
    </location>
</feature>
<feature type="domain" description="DUF3492" evidence="3">
    <location>
        <begin position="23"/>
        <end position="307"/>
    </location>
</feature>